<comment type="caution">
    <text evidence="1">The sequence shown here is derived from an EMBL/GenBank/DDBJ whole genome shotgun (WGS) entry which is preliminary data.</text>
</comment>
<protein>
    <submittedName>
        <fullName evidence="1">Uncharacterized protein</fullName>
    </submittedName>
</protein>
<proteinExistence type="predicted"/>
<sequence length="83" mass="9373">MPRCFIQVIHSVEYGILVKYASLDIGAAEHPERDAGPRNPSSVSEATSVKPKINFKCGNWELKCNKHSREIMNTHGLWIPVLR</sequence>
<accession>A0AAV4MHH0</accession>
<gene>
    <name evidence="1" type="ORF">CEXT_186011</name>
</gene>
<dbReference type="AlphaFoldDB" id="A0AAV4MHH0"/>
<dbReference type="EMBL" id="BPLR01019746">
    <property type="protein sequence ID" value="GIX71358.1"/>
    <property type="molecule type" value="Genomic_DNA"/>
</dbReference>
<name>A0AAV4MHH0_CAEEX</name>
<reference evidence="1 2" key="1">
    <citation type="submission" date="2021-06" db="EMBL/GenBank/DDBJ databases">
        <title>Caerostris extrusa draft genome.</title>
        <authorList>
            <person name="Kono N."/>
            <person name="Arakawa K."/>
        </authorList>
    </citation>
    <scope>NUCLEOTIDE SEQUENCE [LARGE SCALE GENOMIC DNA]</scope>
</reference>
<organism evidence="1 2">
    <name type="scientific">Caerostris extrusa</name>
    <name type="common">Bark spider</name>
    <name type="synonym">Caerostris bankana</name>
    <dbReference type="NCBI Taxonomy" id="172846"/>
    <lineage>
        <taxon>Eukaryota</taxon>
        <taxon>Metazoa</taxon>
        <taxon>Ecdysozoa</taxon>
        <taxon>Arthropoda</taxon>
        <taxon>Chelicerata</taxon>
        <taxon>Arachnida</taxon>
        <taxon>Araneae</taxon>
        <taxon>Araneomorphae</taxon>
        <taxon>Entelegynae</taxon>
        <taxon>Araneoidea</taxon>
        <taxon>Araneidae</taxon>
        <taxon>Caerostris</taxon>
    </lineage>
</organism>
<dbReference type="Proteomes" id="UP001054945">
    <property type="component" value="Unassembled WGS sequence"/>
</dbReference>
<evidence type="ECO:0000313" key="1">
    <source>
        <dbReference type="EMBL" id="GIX71358.1"/>
    </source>
</evidence>
<evidence type="ECO:0000313" key="2">
    <source>
        <dbReference type="Proteomes" id="UP001054945"/>
    </source>
</evidence>
<keyword evidence="2" id="KW-1185">Reference proteome</keyword>